<gene>
    <name evidence="2" type="ORF">POL25_23105</name>
</gene>
<dbReference type="Proteomes" id="UP001221686">
    <property type="component" value="Unassembled WGS sequence"/>
</dbReference>
<evidence type="ECO:0000256" key="1">
    <source>
        <dbReference type="SAM" id="MobiDB-lite"/>
    </source>
</evidence>
<reference evidence="2 3" key="1">
    <citation type="submission" date="2022-11" db="EMBL/GenBank/DDBJ databases">
        <title>Minimal conservation of predation-associated metabolite biosynthetic gene clusters underscores biosynthetic potential of Myxococcota including descriptions for ten novel species: Archangium lansinium sp. nov., Myxococcus landrumus sp. nov., Nannocystis bai.</title>
        <authorList>
            <person name="Ahearne A."/>
            <person name="Stevens C."/>
            <person name="Dowd S."/>
        </authorList>
    </citation>
    <scope>NUCLEOTIDE SEQUENCE [LARGE SCALE GENOMIC DNA]</scope>
    <source>
        <strain evidence="2 3">BB15-2</strain>
    </source>
</reference>
<feature type="region of interest" description="Disordered" evidence="1">
    <location>
        <begin position="1"/>
        <end position="68"/>
    </location>
</feature>
<proteinExistence type="predicted"/>
<dbReference type="EMBL" id="JAQNDL010000002">
    <property type="protein sequence ID" value="MDC0719809.1"/>
    <property type="molecule type" value="Genomic_DNA"/>
</dbReference>
<organism evidence="2 3">
    <name type="scientific">Nannocystis bainbridge</name>
    <dbReference type="NCBI Taxonomy" id="2995303"/>
    <lineage>
        <taxon>Bacteria</taxon>
        <taxon>Pseudomonadati</taxon>
        <taxon>Myxococcota</taxon>
        <taxon>Polyangia</taxon>
        <taxon>Nannocystales</taxon>
        <taxon>Nannocystaceae</taxon>
        <taxon>Nannocystis</taxon>
    </lineage>
</organism>
<comment type="caution">
    <text evidence="2">The sequence shown here is derived from an EMBL/GenBank/DDBJ whole genome shotgun (WGS) entry which is preliminary data.</text>
</comment>
<evidence type="ECO:0000313" key="2">
    <source>
        <dbReference type="EMBL" id="MDC0719809.1"/>
    </source>
</evidence>
<dbReference type="RefSeq" id="WP_272088311.1">
    <property type="nucleotide sequence ID" value="NZ_JAQNDL010000002.1"/>
</dbReference>
<evidence type="ECO:0008006" key="4">
    <source>
        <dbReference type="Google" id="ProtNLM"/>
    </source>
</evidence>
<evidence type="ECO:0000313" key="3">
    <source>
        <dbReference type="Proteomes" id="UP001221686"/>
    </source>
</evidence>
<sequence>MPPADVGATSPQPTTDASPADPVPAPVAQPDVSADPGATQGPGLAESLLGPSVNQHPAKRPGKPVLTEAEAAAAEDAAVAAVYREMFRPKHNPGRFHILARAQYSIGSSFGNTSLSGRTGGAQVDLGQSFNFIGYALTLRGEGGTIDFGPTGRSQMTGLLGGGPTLTLGRLGFLQRGYLDFRVGYDFFFAPTRERLLEGGVERLPAMLPHGPRAQLNLGLLLSPDRSRKLFHGVGLGLGYQVLVGSFRGDLPPSQFLQFALHYSGG</sequence>
<keyword evidence="3" id="KW-1185">Reference proteome</keyword>
<name>A0ABT5E1U5_9BACT</name>
<protein>
    <recommendedName>
        <fullName evidence="4">Outer membrane protein beta-barrel domain-containing protein</fullName>
    </recommendedName>
</protein>
<accession>A0ABT5E1U5</accession>